<dbReference type="EMBL" id="OU896711">
    <property type="protein sequence ID" value="CAH1170814.1"/>
    <property type="molecule type" value="Genomic_DNA"/>
</dbReference>
<reference evidence="2" key="2">
    <citation type="submission" date="2022-10" db="EMBL/GenBank/DDBJ databases">
        <authorList>
            <consortium name="ENA_rothamsted_submissions"/>
            <consortium name="culmorum"/>
            <person name="King R."/>
        </authorList>
    </citation>
    <scope>NUCLEOTIDE SEQUENCE</scope>
</reference>
<accession>A0A9P0DMH8</accession>
<feature type="domain" description="MADF" evidence="1">
    <location>
        <begin position="85"/>
        <end position="190"/>
    </location>
</feature>
<dbReference type="Proteomes" id="UP001153737">
    <property type="component" value="Chromosome 5"/>
</dbReference>
<evidence type="ECO:0000313" key="3">
    <source>
        <dbReference type="Proteomes" id="UP001153737"/>
    </source>
</evidence>
<dbReference type="PANTHER" id="PTHR12243:SF67">
    <property type="entry name" value="COREPRESSOR OF PANGOLIN, ISOFORM A-RELATED"/>
    <property type="match status" value="1"/>
</dbReference>
<reference evidence="2" key="1">
    <citation type="submission" date="2022-01" db="EMBL/GenBank/DDBJ databases">
        <authorList>
            <person name="King R."/>
        </authorList>
    </citation>
    <scope>NUCLEOTIDE SEQUENCE</scope>
</reference>
<dbReference type="AlphaFoldDB" id="A0A9P0DMH8"/>
<dbReference type="PANTHER" id="PTHR12243">
    <property type="entry name" value="MADF DOMAIN TRANSCRIPTION FACTOR"/>
    <property type="match status" value="1"/>
</dbReference>
<dbReference type="OrthoDB" id="6772280at2759"/>
<dbReference type="InterPro" id="IPR039353">
    <property type="entry name" value="TF_Adf1"/>
</dbReference>
<name>A0A9P0DMH8_PHACE</name>
<dbReference type="PROSITE" id="PS51029">
    <property type="entry name" value="MADF"/>
    <property type="match status" value="1"/>
</dbReference>
<organism evidence="2 3">
    <name type="scientific">Phaedon cochleariae</name>
    <name type="common">Mustard beetle</name>
    <dbReference type="NCBI Taxonomy" id="80249"/>
    <lineage>
        <taxon>Eukaryota</taxon>
        <taxon>Metazoa</taxon>
        <taxon>Ecdysozoa</taxon>
        <taxon>Arthropoda</taxon>
        <taxon>Hexapoda</taxon>
        <taxon>Insecta</taxon>
        <taxon>Pterygota</taxon>
        <taxon>Neoptera</taxon>
        <taxon>Endopterygota</taxon>
        <taxon>Coleoptera</taxon>
        <taxon>Polyphaga</taxon>
        <taxon>Cucujiformia</taxon>
        <taxon>Chrysomeloidea</taxon>
        <taxon>Chrysomelidae</taxon>
        <taxon>Chrysomelinae</taxon>
        <taxon>Chrysomelini</taxon>
        <taxon>Phaedon</taxon>
    </lineage>
</organism>
<evidence type="ECO:0000313" key="2">
    <source>
        <dbReference type="EMBL" id="CAH1170814.1"/>
    </source>
</evidence>
<proteinExistence type="predicted"/>
<dbReference type="SMART" id="SM00595">
    <property type="entry name" value="MADF"/>
    <property type="match status" value="1"/>
</dbReference>
<evidence type="ECO:0000259" key="1">
    <source>
        <dbReference type="PROSITE" id="PS51029"/>
    </source>
</evidence>
<dbReference type="Pfam" id="PF10545">
    <property type="entry name" value="MADF_DNA_bdg"/>
    <property type="match status" value="1"/>
</dbReference>
<gene>
    <name evidence="2" type="ORF">PHAECO_LOCUS8964</name>
</gene>
<sequence length="290" mass="33426">MEELKNFSIEINENRIDFRVTDDQFTCLANDDEYLLEYITEAIEKGKIPNVRSIDDITIKRLNHRQIEGDTSERASGNENSLEEMLITLVSQNPPLYDCTLPLKNRSLNIRNDIWSSLVELLQEAGFSVNVEAVKNKWKYLRDHFLKLRAIVEKHVPTGSAASCIVKRDIEKAKAWKYFNSMQFLKDSSEKRATTSSLNIAPTVDKENTVEEIDRATSSSKRRKKEDEAFLNKLQEITNVPLPEIPKMDEVDNFCQHLAAGLRRLPIQSRYKVEIEFLRILGDAHVLNDV</sequence>
<dbReference type="InterPro" id="IPR006578">
    <property type="entry name" value="MADF-dom"/>
</dbReference>
<keyword evidence="3" id="KW-1185">Reference proteome</keyword>
<protein>
    <recommendedName>
        <fullName evidence="1">MADF domain-containing protein</fullName>
    </recommendedName>
</protein>